<gene>
    <name evidence="2" type="ORF">LCGC14_2817970</name>
</gene>
<accession>A0A0F8YHX6</accession>
<dbReference type="GO" id="GO:0003678">
    <property type="term" value="F:DNA helicase activity"/>
    <property type="evidence" value="ECO:0007669"/>
    <property type="project" value="InterPro"/>
</dbReference>
<organism evidence="2">
    <name type="scientific">marine sediment metagenome</name>
    <dbReference type="NCBI Taxonomy" id="412755"/>
    <lineage>
        <taxon>unclassified sequences</taxon>
        <taxon>metagenomes</taxon>
        <taxon>ecological metagenomes</taxon>
    </lineage>
</organism>
<feature type="domain" description="SF4 helicase" evidence="1">
    <location>
        <begin position="1"/>
        <end position="172"/>
    </location>
</feature>
<dbReference type="InterPro" id="IPR007694">
    <property type="entry name" value="DNA_helicase_DnaB-like_C"/>
</dbReference>
<dbReference type="SUPFAM" id="SSF52540">
    <property type="entry name" value="P-loop containing nucleoside triphosphate hydrolases"/>
    <property type="match status" value="1"/>
</dbReference>
<sequence>MILGRSFSGKSILAQNIIHHNKELPSIFFSLEMPYMQAIVRMYSMWSDTPSTDNQNQLEQGKVDSLMWDMVLDFPLHVIDDKGGQTLEDMSRKLAEFDIIYKTRPAFVVIDYLELVAGAKASGEGFAAVEAQSTMLKDWAKEEEMRVFLLHQTNRHEKRWQPPNEDSARFGGYTEADFVIGMWRPHTDPGLDFWDAMSIKHHLHLNLIKDRVFFNERDKIKMMITPTLRILDGQ</sequence>
<dbReference type="GO" id="GO:0006260">
    <property type="term" value="P:DNA replication"/>
    <property type="evidence" value="ECO:0007669"/>
    <property type="project" value="InterPro"/>
</dbReference>
<dbReference type="GO" id="GO:0005524">
    <property type="term" value="F:ATP binding"/>
    <property type="evidence" value="ECO:0007669"/>
    <property type="project" value="InterPro"/>
</dbReference>
<dbReference type="PANTHER" id="PTHR30153">
    <property type="entry name" value="REPLICATIVE DNA HELICASE DNAB"/>
    <property type="match status" value="1"/>
</dbReference>
<proteinExistence type="predicted"/>
<dbReference type="InterPro" id="IPR027417">
    <property type="entry name" value="P-loop_NTPase"/>
</dbReference>
<dbReference type="AlphaFoldDB" id="A0A0F8YHX6"/>
<protein>
    <recommendedName>
        <fullName evidence="1">SF4 helicase domain-containing protein</fullName>
    </recommendedName>
</protein>
<dbReference type="PANTHER" id="PTHR30153:SF2">
    <property type="entry name" value="REPLICATIVE DNA HELICASE"/>
    <property type="match status" value="1"/>
</dbReference>
<evidence type="ECO:0000259" key="1">
    <source>
        <dbReference type="PROSITE" id="PS51199"/>
    </source>
</evidence>
<reference evidence="2" key="1">
    <citation type="journal article" date="2015" name="Nature">
        <title>Complex archaea that bridge the gap between prokaryotes and eukaryotes.</title>
        <authorList>
            <person name="Spang A."/>
            <person name="Saw J.H."/>
            <person name="Jorgensen S.L."/>
            <person name="Zaremba-Niedzwiedzka K."/>
            <person name="Martijn J."/>
            <person name="Lind A.E."/>
            <person name="van Eijk R."/>
            <person name="Schleper C."/>
            <person name="Guy L."/>
            <person name="Ettema T.J."/>
        </authorList>
    </citation>
    <scope>NUCLEOTIDE SEQUENCE</scope>
</reference>
<dbReference type="Pfam" id="PF03796">
    <property type="entry name" value="DnaB_C"/>
    <property type="match status" value="1"/>
</dbReference>
<dbReference type="EMBL" id="LAZR01053326">
    <property type="protein sequence ID" value="KKK80992.1"/>
    <property type="molecule type" value="Genomic_DNA"/>
</dbReference>
<name>A0A0F8YHX6_9ZZZZ</name>
<dbReference type="PROSITE" id="PS51199">
    <property type="entry name" value="SF4_HELICASE"/>
    <property type="match status" value="1"/>
</dbReference>
<comment type="caution">
    <text evidence="2">The sequence shown here is derived from an EMBL/GenBank/DDBJ whole genome shotgun (WGS) entry which is preliminary data.</text>
</comment>
<dbReference type="Gene3D" id="3.40.50.300">
    <property type="entry name" value="P-loop containing nucleotide triphosphate hydrolases"/>
    <property type="match status" value="1"/>
</dbReference>
<dbReference type="GO" id="GO:0005829">
    <property type="term" value="C:cytosol"/>
    <property type="evidence" value="ECO:0007669"/>
    <property type="project" value="TreeGrafter"/>
</dbReference>
<evidence type="ECO:0000313" key="2">
    <source>
        <dbReference type="EMBL" id="KKK80992.1"/>
    </source>
</evidence>